<organism evidence="1 2">
    <name type="scientific">Sphingobacterium phlebotomi</name>
    <dbReference type="NCBI Taxonomy" id="2605433"/>
    <lineage>
        <taxon>Bacteria</taxon>
        <taxon>Pseudomonadati</taxon>
        <taxon>Bacteroidota</taxon>
        <taxon>Sphingobacteriia</taxon>
        <taxon>Sphingobacteriales</taxon>
        <taxon>Sphingobacteriaceae</taxon>
        <taxon>Sphingobacterium</taxon>
    </lineage>
</organism>
<dbReference type="RefSeq" id="WP_148918174.1">
    <property type="nucleotide sequence ID" value="NZ_VTAV01000002.1"/>
</dbReference>
<reference evidence="1 2" key="1">
    <citation type="submission" date="2019-08" db="EMBL/GenBank/DDBJ databases">
        <title>Phlebobacter frassis gen. nov. sp. nov., a new member of family Sphingobacteriaceae isolated from sand fly rearing media.</title>
        <authorList>
            <person name="Kakumanu M.L."/>
            <person name="Marayati B.F."/>
            <person name="Wada-Katsumata A."/>
            <person name="Wasserberg G."/>
            <person name="Schal C."/>
            <person name="Apperson C.S."/>
            <person name="Ponnusamy L."/>
        </authorList>
    </citation>
    <scope>NUCLEOTIDE SEQUENCE [LARGE SCALE GENOMIC DNA]</scope>
    <source>
        <strain evidence="1 2">SSI9</strain>
    </source>
</reference>
<evidence type="ECO:0008006" key="3">
    <source>
        <dbReference type="Google" id="ProtNLM"/>
    </source>
</evidence>
<proteinExistence type="predicted"/>
<accession>A0A5D4HB55</accession>
<dbReference type="SUPFAM" id="SSF103515">
    <property type="entry name" value="Autotransporter"/>
    <property type="match status" value="1"/>
</dbReference>
<protein>
    <recommendedName>
        <fullName evidence="3">Outer membrane protein beta-barrel domain-containing protein</fullName>
    </recommendedName>
</protein>
<dbReference type="EMBL" id="VTAV01000002">
    <property type="protein sequence ID" value="TYR37433.1"/>
    <property type="molecule type" value="Genomic_DNA"/>
</dbReference>
<dbReference type="InterPro" id="IPR036709">
    <property type="entry name" value="Autotransporte_beta_dom_sf"/>
</dbReference>
<dbReference type="AlphaFoldDB" id="A0A5D4HB55"/>
<evidence type="ECO:0000313" key="2">
    <source>
        <dbReference type="Proteomes" id="UP000322362"/>
    </source>
</evidence>
<sequence length="221" mass="24375">MKKHIILIFIALCYYLSEVPILAQQEERVKLPFEFTVSAGAEINNFSNLNARLKDLGLDKTKPVMLSGGIGVAYDFNPVMLGTSISAGTSGFGDRSGHQSYWRGYFSSNRIRSGNIIFSPELGLGYQQLSNNVVKEGLQGEFNDFLISTPNQTRLEHKGTALDVGISLKKVTSSRIDPFLRIGYRHGLKSSSWKIQGADADNVPSDRISNVYVQLLLGIGR</sequence>
<keyword evidence="2" id="KW-1185">Reference proteome</keyword>
<gene>
    <name evidence="1" type="ORF">FXV77_05360</name>
</gene>
<name>A0A5D4HB55_9SPHI</name>
<evidence type="ECO:0000313" key="1">
    <source>
        <dbReference type="EMBL" id="TYR37433.1"/>
    </source>
</evidence>
<comment type="caution">
    <text evidence="1">The sequence shown here is derived from an EMBL/GenBank/DDBJ whole genome shotgun (WGS) entry which is preliminary data.</text>
</comment>
<dbReference type="Proteomes" id="UP000322362">
    <property type="component" value="Unassembled WGS sequence"/>
</dbReference>